<comment type="caution">
    <text evidence="1">The sequence shown here is derived from an EMBL/GenBank/DDBJ whole genome shotgun (WGS) entry which is preliminary data.</text>
</comment>
<dbReference type="EMBL" id="RZUH01000009">
    <property type="protein sequence ID" value="KAA8826953.1"/>
    <property type="molecule type" value="Genomic_DNA"/>
</dbReference>
<protein>
    <submittedName>
        <fullName evidence="1">Uncharacterized protein</fullName>
    </submittedName>
</protein>
<name>A0A5M9ZHU9_9BIFI</name>
<reference evidence="1 2" key="1">
    <citation type="journal article" date="2019" name="Syst. Appl. Microbiol.">
        <title>Characterization of Bifidobacterium species in feaces of the Egyptian fruit bat: Description of B. vespertilionis sp. nov. and B. rousetti sp. nov.</title>
        <authorList>
            <person name="Modesto M."/>
            <person name="Satti M."/>
            <person name="Watanabe K."/>
            <person name="Puglisi E."/>
            <person name="Morelli L."/>
            <person name="Huang C.-H."/>
            <person name="Liou J.-S."/>
            <person name="Miyashita M."/>
            <person name="Tamura T."/>
            <person name="Saito S."/>
            <person name="Mori K."/>
            <person name="Huang L."/>
            <person name="Sciavilla P."/>
            <person name="Sandri C."/>
            <person name="Spiezio C."/>
            <person name="Vitali F."/>
            <person name="Cavalieri D."/>
            <person name="Perpetuini G."/>
            <person name="Tofalo R."/>
            <person name="Bonetti A."/>
            <person name="Arita M."/>
            <person name="Mattarelli P."/>
        </authorList>
    </citation>
    <scope>NUCLEOTIDE SEQUENCE [LARGE SCALE GENOMIC DNA]</scope>
    <source>
        <strain evidence="1 2">RST17</strain>
    </source>
</reference>
<organism evidence="1 2">
    <name type="scientific">Bifidobacterium myosotis</name>
    <dbReference type="NCBI Taxonomy" id="1630166"/>
    <lineage>
        <taxon>Bacteria</taxon>
        <taxon>Bacillati</taxon>
        <taxon>Actinomycetota</taxon>
        <taxon>Actinomycetes</taxon>
        <taxon>Bifidobacteriales</taxon>
        <taxon>Bifidobacteriaceae</taxon>
        <taxon>Bifidobacterium</taxon>
    </lineage>
</organism>
<dbReference type="AlphaFoldDB" id="A0A5M9ZHU9"/>
<evidence type="ECO:0000313" key="1">
    <source>
        <dbReference type="EMBL" id="KAA8826953.1"/>
    </source>
</evidence>
<gene>
    <name evidence="1" type="ORF">EMO91_10505</name>
</gene>
<sequence length="67" mass="6695">MRHDPFGPSTTPSAFGAMPSIPAAGAVVLPSLVGELAPARPTAAVPAACPVGFVAVGMARDDRNRPV</sequence>
<dbReference type="RefSeq" id="WP_150379909.1">
    <property type="nucleotide sequence ID" value="NZ_RZUH01000009.1"/>
</dbReference>
<evidence type="ECO:0000313" key="2">
    <source>
        <dbReference type="Proteomes" id="UP000410049"/>
    </source>
</evidence>
<dbReference type="Proteomes" id="UP000410049">
    <property type="component" value="Unassembled WGS sequence"/>
</dbReference>
<accession>A0A5M9ZHU9</accession>
<proteinExistence type="predicted"/>